<reference evidence="4" key="2">
    <citation type="journal article" date="2022" name="Microbiol. Resour. Announc.">
        <title>Metagenome Sequencing to Explore Phylogenomics of Terrestrial Cyanobacteria.</title>
        <authorList>
            <person name="Ward R.D."/>
            <person name="Stajich J.E."/>
            <person name="Johansen J.R."/>
            <person name="Huntemann M."/>
            <person name="Clum A."/>
            <person name="Foster B."/>
            <person name="Foster B."/>
            <person name="Roux S."/>
            <person name="Palaniappan K."/>
            <person name="Varghese N."/>
            <person name="Mukherjee S."/>
            <person name="Reddy T.B.K."/>
            <person name="Daum C."/>
            <person name="Copeland A."/>
            <person name="Chen I.A."/>
            <person name="Ivanova N.N."/>
            <person name="Kyrpides N.C."/>
            <person name="Shapiro N."/>
            <person name="Eloe-Fadrosh E.A."/>
            <person name="Pietrasiak N."/>
        </authorList>
    </citation>
    <scope>NUCLEOTIDE SEQUENCE</scope>
    <source>
        <strain evidence="4">GSE-TBD4-15B</strain>
    </source>
</reference>
<name>A0A951U640_9CYAN</name>
<gene>
    <name evidence="4" type="ORF">KME07_17630</name>
</gene>
<proteinExistence type="inferred from homology"/>
<sequence length="86" mass="10053">MARTENVRQLANFIWSVADLLRGDYKQADYGKVILPFTVLRRLDCVLEPTKETVMDFYEKKVKPMMQGYFILNNNLSVLRPKPASR</sequence>
<evidence type="ECO:0000259" key="3">
    <source>
        <dbReference type="Pfam" id="PF12161"/>
    </source>
</evidence>
<dbReference type="EMBL" id="JAHHHV010000074">
    <property type="protein sequence ID" value="MBW4467250.1"/>
    <property type="molecule type" value="Genomic_DNA"/>
</dbReference>
<keyword evidence="2" id="KW-0680">Restriction system</keyword>
<dbReference type="GO" id="GO:0009307">
    <property type="term" value="P:DNA restriction-modification system"/>
    <property type="evidence" value="ECO:0007669"/>
    <property type="project" value="UniProtKB-KW"/>
</dbReference>
<evidence type="ECO:0000313" key="5">
    <source>
        <dbReference type="Proteomes" id="UP000707356"/>
    </source>
</evidence>
<evidence type="ECO:0000256" key="1">
    <source>
        <dbReference type="ARBA" id="ARBA00006594"/>
    </source>
</evidence>
<comment type="caution">
    <text evidence="4">The sequence shown here is derived from an EMBL/GenBank/DDBJ whole genome shotgun (WGS) entry which is preliminary data.</text>
</comment>
<dbReference type="InterPro" id="IPR022749">
    <property type="entry name" value="D12N6_MeTrfase_N"/>
</dbReference>
<dbReference type="AlphaFoldDB" id="A0A951U640"/>
<comment type="similarity">
    <text evidence="1">Belongs to the N(4)/N(6)-methyltransferase family.</text>
</comment>
<dbReference type="Gene3D" id="1.20.1260.30">
    <property type="match status" value="1"/>
</dbReference>
<feature type="domain" description="N6 adenine-specific DNA methyltransferase N-terminal" evidence="3">
    <location>
        <begin position="10"/>
        <end position="61"/>
    </location>
</feature>
<dbReference type="InterPro" id="IPR029063">
    <property type="entry name" value="SAM-dependent_MTases_sf"/>
</dbReference>
<organism evidence="4 5">
    <name type="scientific">Pegethrix bostrychoides GSE-TBD4-15B</name>
    <dbReference type="NCBI Taxonomy" id="2839662"/>
    <lineage>
        <taxon>Bacteria</taxon>
        <taxon>Bacillati</taxon>
        <taxon>Cyanobacteriota</taxon>
        <taxon>Cyanophyceae</taxon>
        <taxon>Oculatellales</taxon>
        <taxon>Oculatellaceae</taxon>
        <taxon>Pegethrix</taxon>
    </lineage>
</organism>
<dbReference type="SUPFAM" id="SSF53335">
    <property type="entry name" value="S-adenosyl-L-methionine-dependent methyltransferases"/>
    <property type="match status" value="1"/>
</dbReference>
<accession>A0A951U640</accession>
<reference evidence="4" key="1">
    <citation type="submission" date="2021-05" db="EMBL/GenBank/DDBJ databases">
        <authorList>
            <person name="Pietrasiak N."/>
            <person name="Ward R."/>
            <person name="Stajich J.E."/>
            <person name="Kurbessoian T."/>
        </authorList>
    </citation>
    <scope>NUCLEOTIDE SEQUENCE</scope>
    <source>
        <strain evidence="4">GSE-TBD4-15B</strain>
    </source>
</reference>
<evidence type="ECO:0000313" key="4">
    <source>
        <dbReference type="EMBL" id="MBW4467250.1"/>
    </source>
</evidence>
<dbReference type="Proteomes" id="UP000707356">
    <property type="component" value="Unassembled WGS sequence"/>
</dbReference>
<evidence type="ECO:0000256" key="2">
    <source>
        <dbReference type="ARBA" id="ARBA00022747"/>
    </source>
</evidence>
<dbReference type="Pfam" id="PF12161">
    <property type="entry name" value="HsdM_N"/>
    <property type="match status" value="1"/>
</dbReference>
<dbReference type="InterPro" id="IPR038333">
    <property type="entry name" value="T1MK-like_N_sf"/>
</dbReference>
<protein>
    <submittedName>
        <fullName evidence="4">Type I restriction-modification system subunit M N-terminal domain-containing protein</fullName>
    </submittedName>
</protein>